<dbReference type="Proteomes" id="UP001177670">
    <property type="component" value="Unassembled WGS sequence"/>
</dbReference>
<evidence type="ECO:0000313" key="3">
    <source>
        <dbReference type="Proteomes" id="UP001177670"/>
    </source>
</evidence>
<comment type="caution">
    <text evidence="2">The sequence shown here is derived from an EMBL/GenBank/DDBJ whole genome shotgun (WGS) entry which is preliminary data.</text>
</comment>
<proteinExistence type="predicted"/>
<gene>
    <name evidence="2" type="ORF">K0M31_017443</name>
</gene>
<evidence type="ECO:0000313" key="2">
    <source>
        <dbReference type="EMBL" id="KAK1131150.1"/>
    </source>
</evidence>
<feature type="region of interest" description="Disordered" evidence="1">
    <location>
        <begin position="77"/>
        <end position="146"/>
    </location>
</feature>
<protein>
    <submittedName>
        <fullName evidence="2">Uncharacterized protein</fullName>
    </submittedName>
</protein>
<feature type="compositionally biased region" description="Basic and acidic residues" evidence="1">
    <location>
        <begin position="93"/>
        <end position="107"/>
    </location>
</feature>
<organism evidence="2 3">
    <name type="scientific">Melipona bicolor</name>
    <dbReference type="NCBI Taxonomy" id="60889"/>
    <lineage>
        <taxon>Eukaryota</taxon>
        <taxon>Metazoa</taxon>
        <taxon>Ecdysozoa</taxon>
        <taxon>Arthropoda</taxon>
        <taxon>Hexapoda</taxon>
        <taxon>Insecta</taxon>
        <taxon>Pterygota</taxon>
        <taxon>Neoptera</taxon>
        <taxon>Endopterygota</taxon>
        <taxon>Hymenoptera</taxon>
        <taxon>Apocrita</taxon>
        <taxon>Aculeata</taxon>
        <taxon>Apoidea</taxon>
        <taxon>Anthophila</taxon>
        <taxon>Apidae</taxon>
        <taxon>Melipona</taxon>
    </lineage>
</organism>
<keyword evidence="3" id="KW-1185">Reference proteome</keyword>
<feature type="compositionally biased region" description="Basic and acidic residues" evidence="1">
    <location>
        <begin position="116"/>
        <end position="146"/>
    </location>
</feature>
<sequence length="146" mass="16360">MGIFDQTRAAKSTGPVGFVIRGTQLAKKLATSSGLWFGLEFATHSDQVYTACRLLIREAIGDFGFEAICHRIGEFENKSKSPKVQESNNQRVQEGESKSRGIQDFKSPRVQKSKSGRVEESESLRIHESMNPRVQEAKKQRVKESS</sequence>
<dbReference type="AlphaFoldDB" id="A0AA40G4V3"/>
<name>A0AA40G4V3_9HYME</name>
<accession>A0AA40G4V3</accession>
<evidence type="ECO:0000256" key="1">
    <source>
        <dbReference type="SAM" id="MobiDB-lite"/>
    </source>
</evidence>
<reference evidence="2" key="1">
    <citation type="submission" date="2021-10" db="EMBL/GenBank/DDBJ databases">
        <title>Melipona bicolor Genome sequencing and assembly.</title>
        <authorList>
            <person name="Araujo N.S."/>
            <person name="Arias M.C."/>
        </authorList>
    </citation>
    <scope>NUCLEOTIDE SEQUENCE</scope>
    <source>
        <strain evidence="2">USP_2M_L1-L4_2017</strain>
        <tissue evidence="2">Whole body</tissue>
    </source>
</reference>
<feature type="compositionally biased region" description="Polar residues" evidence="1">
    <location>
        <begin position="82"/>
        <end position="92"/>
    </location>
</feature>
<dbReference type="EMBL" id="JAHYIQ010000006">
    <property type="protein sequence ID" value="KAK1131150.1"/>
    <property type="molecule type" value="Genomic_DNA"/>
</dbReference>